<dbReference type="OrthoDB" id="652634at2"/>
<accession>A0A285HJW6</accession>
<keyword evidence="5" id="KW-1185">Reference proteome</keyword>
<evidence type="ECO:0000313" key="4">
    <source>
        <dbReference type="Proteomes" id="UP000231655"/>
    </source>
</evidence>
<name>A0A285HJW6_9RHOB</name>
<reference evidence="3 4" key="1">
    <citation type="submission" date="2017-09" db="EMBL/GenBank/DDBJ databases">
        <authorList>
            <person name="Ehlers B."/>
            <person name="Leendertz F.H."/>
        </authorList>
    </citation>
    <scope>NUCLEOTIDE SEQUENCE [LARGE SCALE GENOMIC DNA]</scope>
    <source>
        <strain evidence="3 4">CGMCC 1.12662</strain>
    </source>
</reference>
<dbReference type="SUPFAM" id="SSF53474">
    <property type="entry name" value="alpha/beta-Hydrolases"/>
    <property type="match status" value="1"/>
</dbReference>
<dbReference type="InterPro" id="IPR046879">
    <property type="entry name" value="KANL3/Tex30_Abhydrolase"/>
</dbReference>
<dbReference type="EMBL" id="OBEA01000001">
    <property type="protein sequence ID" value="SNY36040.1"/>
    <property type="molecule type" value="Genomic_DNA"/>
</dbReference>
<gene>
    <name evidence="2" type="ORF">CVM39_15185</name>
    <name evidence="3" type="ORF">SAMN06297129_0118</name>
</gene>
<dbReference type="Proteomes" id="UP000231702">
    <property type="component" value="Unassembled WGS sequence"/>
</dbReference>
<dbReference type="PANTHER" id="PTHR13136">
    <property type="entry name" value="TESTIS DEVELOPMENT PROTEIN PRTD"/>
    <property type="match status" value="1"/>
</dbReference>
<dbReference type="GO" id="GO:0016787">
    <property type="term" value="F:hydrolase activity"/>
    <property type="evidence" value="ECO:0007669"/>
    <property type="project" value="UniProtKB-KW"/>
</dbReference>
<dbReference type="RefSeq" id="WP_097143934.1">
    <property type="nucleotide sequence ID" value="NZ_OBEA01000001.1"/>
</dbReference>
<dbReference type="InterPro" id="IPR026555">
    <property type="entry name" value="NSL3/Tex30"/>
</dbReference>
<dbReference type="Gene3D" id="3.40.50.1820">
    <property type="entry name" value="alpha/beta hydrolase"/>
    <property type="match status" value="1"/>
</dbReference>
<organism evidence="3 4">
    <name type="scientific">Pseudooceanicola antarcticus</name>
    <dbReference type="NCBI Taxonomy" id="1247613"/>
    <lineage>
        <taxon>Bacteria</taxon>
        <taxon>Pseudomonadati</taxon>
        <taxon>Pseudomonadota</taxon>
        <taxon>Alphaproteobacteria</taxon>
        <taxon>Rhodobacterales</taxon>
        <taxon>Paracoccaceae</taxon>
        <taxon>Pseudooceanicola</taxon>
    </lineage>
</organism>
<dbReference type="AlphaFoldDB" id="A0A285HJW6"/>
<reference evidence="2 5" key="2">
    <citation type="journal article" date="2018" name="Int. J. Syst. Evol. Microbiol.">
        <title>Pseudooceanicola lipolyticus sp. nov., a marine alphaproteobacterium, reclassification of Oceanicola flagellatus as Pseudooceanicola flagellatus comb. nov. and emended description of the genus Pseudooceanicola.</title>
        <authorList>
            <person name="Huang M.-M."/>
            <person name="Guo L.-L."/>
            <person name="Wu Y.-H."/>
            <person name="Lai Q.-L."/>
            <person name="Shao Z.-Z."/>
            <person name="Wang C.-S."/>
            <person name="Wu M."/>
            <person name="Xu X.-W."/>
        </authorList>
    </citation>
    <scope>NUCLEOTIDE SEQUENCE [LARGE SCALE GENOMIC DNA]</scope>
    <source>
        <strain evidence="2 5">Ar-45</strain>
    </source>
</reference>
<feature type="domain" description="KANL3/Tex30 alpha/beta hydrolase-like" evidence="1">
    <location>
        <begin position="12"/>
        <end position="205"/>
    </location>
</feature>
<dbReference type="InterPro" id="IPR029058">
    <property type="entry name" value="AB_hydrolase_fold"/>
</dbReference>
<dbReference type="EMBL" id="PGTD01000017">
    <property type="protein sequence ID" value="PJE27907.1"/>
    <property type="molecule type" value="Genomic_DNA"/>
</dbReference>
<sequence length="210" mass="22073">MDGLLNGDEAGRTTVLLAHGAGAAMDTPWMQSVAEGLAAHGLRVARFEFSYMAARRSGGSKRPPGKAETYMPEYLAAIEALACEGPLIIGGKSMGGRVASLIAQDLHDAGRISGLLCLGFPFHAPGKTGMERAAHLRAITCPTLICQGTRDAFGAQEEIPAGALSPAVRLNWLEDGDHDLKPRKRVTGKSLEDHLSSMVAEVALWAGTLG</sequence>
<evidence type="ECO:0000313" key="2">
    <source>
        <dbReference type="EMBL" id="PJE27907.1"/>
    </source>
</evidence>
<evidence type="ECO:0000259" key="1">
    <source>
        <dbReference type="Pfam" id="PF20408"/>
    </source>
</evidence>
<protein>
    <submittedName>
        <fullName evidence="2">Alpha/beta hydrolase</fullName>
    </submittedName>
</protein>
<dbReference type="Pfam" id="PF20408">
    <property type="entry name" value="Abhydrolase_11"/>
    <property type="match status" value="1"/>
</dbReference>
<evidence type="ECO:0000313" key="3">
    <source>
        <dbReference type="EMBL" id="SNY36040.1"/>
    </source>
</evidence>
<dbReference type="PANTHER" id="PTHR13136:SF11">
    <property type="entry name" value="TESTIS-EXPRESSED PROTEIN 30"/>
    <property type="match status" value="1"/>
</dbReference>
<evidence type="ECO:0000313" key="5">
    <source>
        <dbReference type="Proteomes" id="UP000231702"/>
    </source>
</evidence>
<keyword evidence="2" id="KW-0378">Hydrolase</keyword>
<dbReference type="Proteomes" id="UP000231655">
    <property type="component" value="Unassembled WGS sequence"/>
</dbReference>
<proteinExistence type="predicted"/>